<gene>
    <name evidence="2" type="ORF">CB0940_09725</name>
    <name evidence="3" type="ORF">RHO25_010590</name>
</gene>
<evidence type="ECO:0000313" key="3">
    <source>
        <dbReference type="EMBL" id="WPB05935.1"/>
    </source>
</evidence>
<dbReference type="Pfam" id="PF17784">
    <property type="entry name" value="Sulfotransfer_4"/>
    <property type="match status" value="1"/>
</dbReference>
<evidence type="ECO:0000313" key="2">
    <source>
        <dbReference type="EMBL" id="PIA91907.1"/>
    </source>
</evidence>
<reference evidence="3 5" key="2">
    <citation type="submission" date="2023-09" db="EMBL/GenBank/DDBJ databases">
        <title>Complete-Gapless Cercospora beticola genome.</title>
        <authorList>
            <person name="Wyatt N.A."/>
            <person name="Spanner R.E."/>
            <person name="Bolton M.D."/>
        </authorList>
    </citation>
    <scope>NUCLEOTIDE SEQUENCE [LARGE SCALE GENOMIC DNA]</scope>
    <source>
        <strain evidence="3">Cb09-40</strain>
    </source>
</reference>
<dbReference type="AlphaFoldDB" id="A0A2G5HH85"/>
<dbReference type="Proteomes" id="UP001302367">
    <property type="component" value="Chromosome 7"/>
</dbReference>
<evidence type="ECO:0008006" key="6">
    <source>
        <dbReference type="Google" id="ProtNLM"/>
    </source>
</evidence>
<dbReference type="EMBL" id="LKMD01000106">
    <property type="protein sequence ID" value="PIA91907.1"/>
    <property type="molecule type" value="Genomic_DNA"/>
</dbReference>
<keyword evidence="1" id="KW-1133">Transmembrane helix</keyword>
<feature type="transmembrane region" description="Helical" evidence="1">
    <location>
        <begin position="247"/>
        <end position="268"/>
    </location>
</feature>
<keyword evidence="1" id="KW-0472">Membrane</keyword>
<accession>A0A2G5HH85</accession>
<dbReference type="SUPFAM" id="SSF52540">
    <property type="entry name" value="P-loop containing nucleoside triphosphate hydrolases"/>
    <property type="match status" value="1"/>
</dbReference>
<reference evidence="2 4" key="1">
    <citation type="submission" date="2015-10" db="EMBL/GenBank/DDBJ databases">
        <title>The cercosporin biosynthetic gene cluster was horizontally transferred to several fungal lineages and shown to be expanded in Cercospora beticola based on microsynteny with recipient genomes.</title>
        <authorList>
            <person name="De Jonge R."/>
            <person name="Ebert M.K."/>
            <person name="Suttle J.C."/>
            <person name="Jurick Ii W.M."/>
            <person name="Secor G.A."/>
            <person name="Thomma B.P."/>
            <person name="Van De Peer Y."/>
            <person name="Bolton M.D."/>
        </authorList>
    </citation>
    <scope>NUCLEOTIDE SEQUENCE [LARGE SCALE GENOMIC DNA]</scope>
    <source>
        <strain evidence="2 4">09-40</strain>
    </source>
</reference>
<dbReference type="Gene3D" id="3.40.50.300">
    <property type="entry name" value="P-loop containing nucleotide triphosphate hydrolases"/>
    <property type="match status" value="1"/>
</dbReference>
<sequence length="269" mass="29898">MGAEASKPQAGAKVQVIGAGLSRTGTASFCAALEILLKGPVYHAGTQCVISDDETHIKTWMEVLARTPYKSPADKDFVLKKIRERTTGYVATADTPLAQFVPELLELYPEAKVICTVRDPDAWAKSIYQTSAATLQAFLGIIMFWIPCWRYFPRFLTLLADGRYGELYLKPGEPQEVLRGRPVWDRHIEHLRKVVPAEKLFFVDIRAGWGPLCAALDMEVPKGVSFPRINDGKAIEMLAKEQIQRGLLRWAAVLAGFAAVVAVVWQVLQ</sequence>
<organism evidence="2 4">
    <name type="scientific">Cercospora beticola</name>
    <name type="common">Sugarbeet leaf spot fungus</name>
    <dbReference type="NCBI Taxonomy" id="122368"/>
    <lineage>
        <taxon>Eukaryota</taxon>
        <taxon>Fungi</taxon>
        <taxon>Dikarya</taxon>
        <taxon>Ascomycota</taxon>
        <taxon>Pezizomycotina</taxon>
        <taxon>Dothideomycetes</taxon>
        <taxon>Dothideomycetidae</taxon>
        <taxon>Mycosphaerellales</taxon>
        <taxon>Mycosphaerellaceae</taxon>
        <taxon>Cercospora</taxon>
    </lineage>
</organism>
<dbReference type="InterPro" id="IPR027417">
    <property type="entry name" value="P-loop_NTPase"/>
</dbReference>
<dbReference type="EMBL" id="CP134190">
    <property type="protein sequence ID" value="WPB05935.1"/>
    <property type="molecule type" value="Genomic_DNA"/>
</dbReference>
<protein>
    <recommendedName>
        <fullName evidence="6">NAD dependent epimerase/dehydratase</fullName>
    </recommendedName>
</protein>
<dbReference type="InterPro" id="IPR040632">
    <property type="entry name" value="Sulfotransfer_4"/>
</dbReference>
<keyword evidence="5" id="KW-1185">Reference proteome</keyword>
<dbReference type="Proteomes" id="UP000230605">
    <property type="component" value="Chromosome 7"/>
</dbReference>
<name>A0A2G5HH85_CERBT</name>
<proteinExistence type="predicted"/>
<dbReference type="PANTHER" id="PTHR36978:SF3">
    <property type="entry name" value="P-LOOP CONTAINING NUCLEOSIDE TRIPHOSPHATE HYDROLASE PROTEIN"/>
    <property type="match status" value="1"/>
</dbReference>
<dbReference type="PANTHER" id="PTHR36978">
    <property type="entry name" value="P-LOOP CONTAINING NUCLEOTIDE TRIPHOSPHATE HYDROLASE"/>
    <property type="match status" value="1"/>
</dbReference>
<dbReference type="OrthoDB" id="408152at2759"/>
<feature type="transmembrane region" description="Helical" evidence="1">
    <location>
        <begin position="127"/>
        <end position="146"/>
    </location>
</feature>
<evidence type="ECO:0000313" key="5">
    <source>
        <dbReference type="Proteomes" id="UP001302367"/>
    </source>
</evidence>
<evidence type="ECO:0000313" key="4">
    <source>
        <dbReference type="Proteomes" id="UP000230605"/>
    </source>
</evidence>
<evidence type="ECO:0000256" key="1">
    <source>
        <dbReference type="SAM" id="Phobius"/>
    </source>
</evidence>
<keyword evidence="1" id="KW-0812">Transmembrane</keyword>